<accession>A0AAN8N6W1</accession>
<dbReference type="Proteomes" id="UP001313282">
    <property type="component" value="Unassembled WGS sequence"/>
</dbReference>
<dbReference type="InterPro" id="IPR011008">
    <property type="entry name" value="Dimeric_a/b-barrel"/>
</dbReference>
<comment type="caution">
    <text evidence="3">The sequence shown here is derived from an EMBL/GenBank/DDBJ whole genome shotgun (WGS) entry which is preliminary data.</text>
</comment>
<dbReference type="Gene3D" id="3.30.70.100">
    <property type="match status" value="1"/>
</dbReference>
<dbReference type="InterPro" id="IPR009799">
    <property type="entry name" value="EthD_dom"/>
</dbReference>
<dbReference type="SUPFAM" id="SSF54909">
    <property type="entry name" value="Dimeric alpha+beta barrel"/>
    <property type="match status" value="1"/>
</dbReference>
<sequence length="140" mass="16316">MDTEKFIRITLYVQKKPGMTDEKFNEYWAHIHGPLCLEWMKKYGIVKCAQKHINKTGTQFLKETLPFLPLSSVDGIEDFYVRDIKDFTDAFADEEYKKLLAPDAGEFIDAPNMFVSVGEDYVLIENGDIKKQHQRSYHCV</sequence>
<keyword evidence="4" id="KW-1185">Reference proteome</keyword>
<evidence type="ECO:0000259" key="2">
    <source>
        <dbReference type="Pfam" id="PF07110"/>
    </source>
</evidence>
<feature type="domain" description="EthD" evidence="2">
    <location>
        <begin position="16"/>
        <end position="110"/>
    </location>
</feature>
<dbReference type="AlphaFoldDB" id="A0AAN8N6W1"/>
<gene>
    <name evidence="3" type="ORF">TWF718_005152</name>
</gene>
<evidence type="ECO:0000313" key="3">
    <source>
        <dbReference type="EMBL" id="KAK6352003.1"/>
    </source>
</evidence>
<protein>
    <recommendedName>
        <fullName evidence="2">EthD domain-containing protein</fullName>
    </recommendedName>
</protein>
<proteinExistence type="inferred from homology"/>
<evidence type="ECO:0000313" key="4">
    <source>
        <dbReference type="Proteomes" id="UP001313282"/>
    </source>
</evidence>
<dbReference type="EMBL" id="JAVHNR010000002">
    <property type="protein sequence ID" value="KAK6352003.1"/>
    <property type="molecule type" value="Genomic_DNA"/>
</dbReference>
<comment type="similarity">
    <text evidence="1">Belongs to the tpcK family.</text>
</comment>
<evidence type="ECO:0000256" key="1">
    <source>
        <dbReference type="ARBA" id="ARBA00005986"/>
    </source>
</evidence>
<name>A0AAN8N6W1_9PEZI</name>
<dbReference type="GO" id="GO:0016491">
    <property type="term" value="F:oxidoreductase activity"/>
    <property type="evidence" value="ECO:0007669"/>
    <property type="project" value="InterPro"/>
</dbReference>
<dbReference type="Pfam" id="PF07110">
    <property type="entry name" value="EthD"/>
    <property type="match status" value="1"/>
</dbReference>
<reference evidence="3 4" key="1">
    <citation type="submission" date="2019-10" db="EMBL/GenBank/DDBJ databases">
        <authorList>
            <person name="Palmer J.M."/>
        </authorList>
    </citation>
    <scope>NUCLEOTIDE SEQUENCE [LARGE SCALE GENOMIC DNA]</scope>
    <source>
        <strain evidence="3 4">TWF718</strain>
    </source>
</reference>
<organism evidence="3 4">
    <name type="scientific">Orbilia javanica</name>
    <dbReference type="NCBI Taxonomy" id="47235"/>
    <lineage>
        <taxon>Eukaryota</taxon>
        <taxon>Fungi</taxon>
        <taxon>Dikarya</taxon>
        <taxon>Ascomycota</taxon>
        <taxon>Pezizomycotina</taxon>
        <taxon>Orbiliomycetes</taxon>
        <taxon>Orbiliales</taxon>
        <taxon>Orbiliaceae</taxon>
        <taxon>Orbilia</taxon>
    </lineage>
</organism>